<evidence type="ECO:0000313" key="7">
    <source>
        <dbReference type="EMBL" id="QCI08001.1"/>
    </source>
</evidence>
<keyword evidence="2 5" id="KW-0812">Transmembrane</keyword>
<gene>
    <name evidence="7" type="primary">ycf38</name>
</gene>
<dbReference type="InterPro" id="IPR000412">
    <property type="entry name" value="ABC_2_transport"/>
</dbReference>
<feature type="transmembrane region" description="Helical" evidence="5">
    <location>
        <begin position="254"/>
        <end position="276"/>
    </location>
</feature>
<name>A0A4D6WZA1_9FLOR</name>
<keyword evidence="7" id="KW-0934">Plastid</keyword>
<dbReference type="PANTHER" id="PTHR43077:SF10">
    <property type="entry name" value="TRANSPORT PERMEASE PROTEIN"/>
    <property type="match status" value="1"/>
</dbReference>
<reference evidence="7" key="2">
    <citation type="submission" date="2019-04" db="EMBL/GenBank/DDBJ databases">
        <authorList>
            <person name="Pasella M."/>
        </authorList>
    </citation>
    <scope>NUCLEOTIDE SEQUENCE</scope>
    <source>
        <strain evidence="7">PD2953_5</strain>
    </source>
</reference>
<feature type="transmembrane region" description="Helical" evidence="5">
    <location>
        <begin position="37"/>
        <end position="57"/>
    </location>
</feature>
<feature type="transmembrane region" description="Helical" evidence="5">
    <location>
        <begin position="118"/>
        <end position="144"/>
    </location>
</feature>
<keyword evidence="3 5" id="KW-1133">Transmembrane helix</keyword>
<dbReference type="AlphaFoldDB" id="A0A4D6WZA1"/>
<protein>
    <recommendedName>
        <fullName evidence="6">ABC transmembrane type-2 domain-containing protein</fullName>
    </recommendedName>
</protein>
<accession>A0A4D6WZA1</accession>
<dbReference type="InterPro" id="IPR051328">
    <property type="entry name" value="T7SS_ABC-Transporter"/>
</dbReference>
<dbReference type="PANTHER" id="PTHR43077">
    <property type="entry name" value="TRANSPORT PERMEASE YVFS-RELATED"/>
    <property type="match status" value="1"/>
</dbReference>
<evidence type="ECO:0000256" key="3">
    <source>
        <dbReference type="ARBA" id="ARBA00022989"/>
    </source>
</evidence>
<dbReference type="PIRSF" id="PIRSF006648">
    <property type="entry name" value="DrrB"/>
    <property type="match status" value="1"/>
</dbReference>
<organism evidence="7">
    <name type="scientific">Plumaria plumosa</name>
    <dbReference type="NCBI Taxonomy" id="189642"/>
    <lineage>
        <taxon>Eukaryota</taxon>
        <taxon>Rhodophyta</taxon>
        <taxon>Florideophyceae</taxon>
        <taxon>Rhodymeniophycidae</taxon>
        <taxon>Ceramiales</taxon>
        <taxon>Wrangeliaceae</taxon>
        <taxon>Plumaria</taxon>
    </lineage>
</organism>
<evidence type="ECO:0000256" key="1">
    <source>
        <dbReference type="ARBA" id="ARBA00004141"/>
    </source>
</evidence>
<evidence type="ECO:0000256" key="2">
    <source>
        <dbReference type="ARBA" id="ARBA00022692"/>
    </source>
</evidence>
<dbReference type="InterPro" id="IPR047817">
    <property type="entry name" value="ABC2_TM_bact-type"/>
</dbReference>
<evidence type="ECO:0000256" key="5">
    <source>
        <dbReference type="SAM" id="Phobius"/>
    </source>
</evidence>
<dbReference type="GO" id="GO:0140359">
    <property type="term" value="F:ABC-type transporter activity"/>
    <property type="evidence" value="ECO:0007669"/>
    <property type="project" value="InterPro"/>
</dbReference>
<sequence length="281" mass="31994">MIKPNLQIYKVGITLKVYKEIIALTKRLYIQIYRRPSTLFAGIIQPLLWLVLFGELFKNAPINMLKCNIAYGAFLTPGIVVFTAFTGSMNAGLPIIFDREFGFLNRLLVSPLKNRNSLLLSCLIYIWTITILQIIIIISCSTFIFNSITLIQNIPYIISLTSLLIINIASASICLAFLLPGHIEFLAFMVITNLPVLFSSTALAPLSFMPYWLQMIACLNPLTYAIEIIRYICTRNLNETNNTIIETVWFNLSLTNSIDLLIIINIFSFIIAQYIIRNKYE</sequence>
<feature type="transmembrane region" description="Helical" evidence="5">
    <location>
        <begin position="185"/>
        <end position="205"/>
    </location>
</feature>
<dbReference type="EMBL" id="MK814707">
    <property type="protein sequence ID" value="QCI08001.1"/>
    <property type="molecule type" value="Genomic_DNA"/>
</dbReference>
<proteinExistence type="predicted"/>
<feature type="transmembrane region" description="Helical" evidence="5">
    <location>
        <begin position="156"/>
        <end position="178"/>
    </location>
</feature>
<evidence type="ECO:0000259" key="6">
    <source>
        <dbReference type="PROSITE" id="PS51012"/>
    </source>
</evidence>
<geneLocation type="plastid" evidence="7"/>
<keyword evidence="4 5" id="KW-0472">Membrane</keyword>
<dbReference type="InterPro" id="IPR013525">
    <property type="entry name" value="ABC2_TM"/>
</dbReference>
<comment type="subcellular location">
    <subcellularLocation>
        <location evidence="1">Membrane</location>
        <topology evidence="1">Multi-pass membrane protein</topology>
    </subcellularLocation>
</comment>
<reference evidence="7" key="1">
    <citation type="journal article" date="2019" name="Mol. Phylogenet. Evol.">
        <title>Morphological evolution and classification of the red algal order Ceramiales inferred using plastid phylogenomics.</title>
        <authorList>
            <person name="Diaz-Tapia P."/>
            <person name="Pasella M.M."/>
            <person name="Verbruggen H."/>
            <person name="Maggs C.A."/>
        </authorList>
    </citation>
    <scope>NUCLEOTIDE SEQUENCE</scope>
    <source>
        <strain evidence="7">PD2953_5</strain>
    </source>
</reference>
<dbReference type="PRINTS" id="PR00164">
    <property type="entry name" value="ABC2TRNSPORT"/>
</dbReference>
<feature type="transmembrane region" description="Helical" evidence="5">
    <location>
        <begin position="211"/>
        <end position="233"/>
    </location>
</feature>
<dbReference type="PROSITE" id="PS51012">
    <property type="entry name" value="ABC_TM2"/>
    <property type="match status" value="1"/>
</dbReference>
<feature type="domain" description="ABC transmembrane type-2" evidence="6">
    <location>
        <begin position="37"/>
        <end position="279"/>
    </location>
</feature>
<dbReference type="Pfam" id="PF01061">
    <property type="entry name" value="ABC2_membrane"/>
    <property type="match status" value="1"/>
</dbReference>
<dbReference type="GO" id="GO:0043190">
    <property type="term" value="C:ATP-binding cassette (ABC) transporter complex"/>
    <property type="evidence" value="ECO:0007669"/>
    <property type="project" value="InterPro"/>
</dbReference>
<evidence type="ECO:0000256" key="4">
    <source>
        <dbReference type="ARBA" id="ARBA00023136"/>
    </source>
</evidence>
<feature type="transmembrane region" description="Helical" evidence="5">
    <location>
        <begin position="69"/>
        <end position="97"/>
    </location>
</feature>